<feature type="transmembrane region" description="Helical" evidence="7">
    <location>
        <begin position="222"/>
        <end position="244"/>
    </location>
</feature>
<evidence type="ECO:0000256" key="4">
    <source>
        <dbReference type="ARBA" id="ARBA00022989"/>
    </source>
</evidence>
<dbReference type="NCBIfam" id="TIGR00765">
    <property type="entry name" value="yihY_not_rbn"/>
    <property type="match status" value="1"/>
</dbReference>
<dbReference type="PIRSF" id="PIRSF035875">
    <property type="entry name" value="RNase_BN"/>
    <property type="match status" value="1"/>
</dbReference>
<protein>
    <submittedName>
        <fullName evidence="8">YihY/virulence factor BrkB family protein</fullName>
    </submittedName>
</protein>
<keyword evidence="3 7" id="KW-0812">Transmembrane</keyword>
<feature type="transmembrane region" description="Helical" evidence="7">
    <location>
        <begin position="256"/>
        <end position="278"/>
    </location>
</feature>
<feature type="transmembrane region" description="Helical" evidence="7">
    <location>
        <begin position="147"/>
        <end position="170"/>
    </location>
</feature>
<dbReference type="PANTHER" id="PTHR30213">
    <property type="entry name" value="INNER MEMBRANE PROTEIN YHJD"/>
    <property type="match status" value="1"/>
</dbReference>
<reference evidence="8 9" key="1">
    <citation type="submission" date="2020-11" db="EMBL/GenBank/DDBJ databases">
        <title>Complete genome sequence for Salinimonas sp. strain G2-b.</title>
        <authorList>
            <person name="Park S.-J."/>
        </authorList>
    </citation>
    <scope>NUCLEOTIDE SEQUENCE [LARGE SCALE GENOMIC DNA]</scope>
    <source>
        <strain evidence="8 9">G2-b</strain>
    </source>
</reference>
<dbReference type="KEGG" id="smaa:IT774_03945"/>
<dbReference type="PANTHER" id="PTHR30213:SF0">
    <property type="entry name" value="UPF0761 MEMBRANE PROTEIN YIHY"/>
    <property type="match status" value="1"/>
</dbReference>
<evidence type="ECO:0000256" key="7">
    <source>
        <dbReference type="SAM" id="Phobius"/>
    </source>
</evidence>
<dbReference type="EMBL" id="CP064795">
    <property type="protein sequence ID" value="QPG06356.1"/>
    <property type="molecule type" value="Genomic_DNA"/>
</dbReference>
<accession>A0A7S9DYK4</accession>
<keyword evidence="5 7" id="KW-0472">Membrane</keyword>
<evidence type="ECO:0000313" key="9">
    <source>
        <dbReference type="Proteomes" id="UP000595095"/>
    </source>
</evidence>
<evidence type="ECO:0000256" key="2">
    <source>
        <dbReference type="ARBA" id="ARBA00022475"/>
    </source>
</evidence>
<dbReference type="GO" id="GO:0005886">
    <property type="term" value="C:plasma membrane"/>
    <property type="evidence" value="ECO:0007669"/>
    <property type="project" value="UniProtKB-SubCell"/>
</dbReference>
<feature type="region of interest" description="Disordered" evidence="6">
    <location>
        <begin position="287"/>
        <end position="327"/>
    </location>
</feature>
<feature type="transmembrane region" description="Helical" evidence="7">
    <location>
        <begin position="36"/>
        <end position="65"/>
    </location>
</feature>
<dbReference type="Pfam" id="PF03631">
    <property type="entry name" value="Virul_fac_BrkB"/>
    <property type="match status" value="1"/>
</dbReference>
<feature type="transmembrane region" description="Helical" evidence="7">
    <location>
        <begin position="190"/>
        <end position="210"/>
    </location>
</feature>
<comment type="subcellular location">
    <subcellularLocation>
        <location evidence="1">Cell membrane</location>
        <topology evidence="1">Multi-pass membrane protein</topology>
    </subcellularLocation>
</comment>
<feature type="compositionally biased region" description="Basic and acidic residues" evidence="6">
    <location>
        <begin position="293"/>
        <end position="303"/>
    </location>
</feature>
<sequence>MTSKRSVDAHSIIDMPIKSWWHIIKRISVNMQRHNLPLIAAGVAFYLLLAIFPLLGALISLYGLMVSPAELQDHMQLLIDVVPSQSRYIIEEQLENLTQKSSSTLSWGFALSLVLSLWSSSKGANALITACNITYSESHGRGFLRGLLARFTCTISIIVTIIVALAFITVVPKWISWATGDLLSTRQAGWITWPIMLLLFNASLSALYRYGPHREPAQWRWVTPGSIMATVLWIAASYGFSLYLSEFATYNKTYGSVGGIIILLMWLYLSAYIILLGAETNSAIELQTSKDSTVGEEKPKGERGAFVADHTPDDDRDSEPKQPLGGK</sequence>
<keyword evidence="9" id="KW-1185">Reference proteome</keyword>
<dbReference type="RefSeq" id="WP_195811433.1">
    <property type="nucleotide sequence ID" value="NZ_CP064795.1"/>
</dbReference>
<evidence type="ECO:0000313" key="8">
    <source>
        <dbReference type="EMBL" id="QPG06356.1"/>
    </source>
</evidence>
<dbReference type="AlphaFoldDB" id="A0A7S9DYK4"/>
<keyword evidence="2" id="KW-1003">Cell membrane</keyword>
<evidence type="ECO:0000256" key="6">
    <source>
        <dbReference type="SAM" id="MobiDB-lite"/>
    </source>
</evidence>
<gene>
    <name evidence="8" type="ORF">IT774_03945</name>
</gene>
<keyword evidence="4 7" id="KW-1133">Transmembrane helix</keyword>
<proteinExistence type="predicted"/>
<evidence type="ECO:0000256" key="1">
    <source>
        <dbReference type="ARBA" id="ARBA00004651"/>
    </source>
</evidence>
<name>A0A7S9DYK4_9ALTE</name>
<evidence type="ECO:0000256" key="3">
    <source>
        <dbReference type="ARBA" id="ARBA00022692"/>
    </source>
</evidence>
<feature type="transmembrane region" description="Helical" evidence="7">
    <location>
        <begin position="107"/>
        <end position="135"/>
    </location>
</feature>
<dbReference type="Proteomes" id="UP000595095">
    <property type="component" value="Chromosome"/>
</dbReference>
<dbReference type="InterPro" id="IPR017039">
    <property type="entry name" value="Virul_fac_BrkB"/>
</dbReference>
<evidence type="ECO:0000256" key="5">
    <source>
        <dbReference type="ARBA" id="ARBA00023136"/>
    </source>
</evidence>
<organism evidence="8 9">
    <name type="scientific">Salinimonas marina</name>
    <dbReference type="NCBI Taxonomy" id="2785918"/>
    <lineage>
        <taxon>Bacteria</taxon>
        <taxon>Pseudomonadati</taxon>
        <taxon>Pseudomonadota</taxon>
        <taxon>Gammaproteobacteria</taxon>
        <taxon>Alteromonadales</taxon>
        <taxon>Alteromonadaceae</taxon>
        <taxon>Alteromonas/Salinimonas group</taxon>
        <taxon>Salinimonas</taxon>
    </lineage>
</organism>